<protein>
    <recommendedName>
        <fullName evidence="1">Exocyst complex component Sec8</fullName>
    </recommendedName>
</protein>
<evidence type="ECO:0000313" key="2">
    <source>
        <dbReference type="EMBL" id="KAK9152618.1"/>
    </source>
</evidence>
<keyword evidence="3" id="KW-1185">Reference proteome</keyword>
<dbReference type="PANTHER" id="PTHR14146:SF0">
    <property type="entry name" value="EXOCYST COMPLEX COMPONENT 4"/>
    <property type="match status" value="1"/>
</dbReference>
<proteinExistence type="inferred from homology"/>
<comment type="function">
    <text evidence="1">Component of the exocyst complex involved in the docking of exocytic vesicles with fusion sites on the plasma membrane.</text>
</comment>
<name>A0AAP0PQ31_9MAGN</name>
<accession>A0AAP0PQ31</accession>
<dbReference type="Proteomes" id="UP001417504">
    <property type="component" value="Unassembled WGS sequence"/>
</dbReference>
<dbReference type="PANTHER" id="PTHR14146">
    <property type="entry name" value="EXOCYST COMPLEX COMPONENT 4"/>
    <property type="match status" value="1"/>
</dbReference>
<dbReference type="GO" id="GO:0015031">
    <property type="term" value="P:protein transport"/>
    <property type="evidence" value="ECO:0007669"/>
    <property type="project" value="UniProtKB-KW"/>
</dbReference>
<dbReference type="GO" id="GO:0090522">
    <property type="term" value="P:vesicle tethering involved in exocytosis"/>
    <property type="evidence" value="ECO:0007669"/>
    <property type="project" value="UniProtKB-UniRule"/>
</dbReference>
<dbReference type="GO" id="GO:0006612">
    <property type="term" value="P:protein targeting to membrane"/>
    <property type="evidence" value="ECO:0007669"/>
    <property type="project" value="UniProtKB-UniRule"/>
</dbReference>
<keyword evidence="1" id="KW-0653">Protein transport</keyword>
<dbReference type="GO" id="GO:0006893">
    <property type="term" value="P:Golgi to plasma membrane transport"/>
    <property type="evidence" value="ECO:0007669"/>
    <property type="project" value="TreeGrafter"/>
</dbReference>
<sequence length="91" mass="10242">MLYFRMQALATIPCNLAAIPSINNETVRQRLDCVSAYYELLNLLFEALVAFITEHECLFTAAEYSNLLKVKVLGRDIPDNVGECVSEILSQ</sequence>
<organism evidence="2 3">
    <name type="scientific">Stephania japonica</name>
    <dbReference type="NCBI Taxonomy" id="461633"/>
    <lineage>
        <taxon>Eukaryota</taxon>
        <taxon>Viridiplantae</taxon>
        <taxon>Streptophyta</taxon>
        <taxon>Embryophyta</taxon>
        <taxon>Tracheophyta</taxon>
        <taxon>Spermatophyta</taxon>
        <taxon>Magnoliopsida</taxon>
        <taxon>Ranunculales</taxon>
        <taxon>Menispermaceae</taxon>
        <taxon>Menispermoideae</taxon>
        <taxon>Cissampelideae</taxon>
        <taxon>Stephania</taxon>
    </lineage>
</organism>
<dbReference type="GO" id="GO:0000145">
    <property type="term" value="C:exocyst"/>
    <property type="evidence" value="ECO:0007669"/>
    <property type="project" value="UniProtKB-UniRule"/>
</dbReference>
<keyword evidence="1" id="KW-0813">Transport</keyword>
<evidence type="ECO:0000256" key="1">
    <source>
        <dbReference type="RuleBase" id="RU367079"/>
    </source>
</evidence>
<evidence type="ECO:0000313" key="3">
    <source>
        <dbReference type="Proteomes" id="UP001417504"/>
    </source>
</evidence>
<gene>
    <name evidence="2" type="ORF">Sjap_000098</name>
</gene>
<comment type="caution">
    <text evidence="2">The sequence shown here is derived from an EMBL/GenBank/DDBJ whole genome shotgun (WGS) entry which is preliminary data.</text>
</comment>
<dbReference type="EMBL" id="JBBNAE010000001">
    <property type="protein sequence ID" value="KAK9152618.1"/>
    <property type="molecule type" value="Genomic_DNA"/>
</dbReference>
<comment type="similarity">
    <text evidence="1">Belongs to the SEC8 family.</text>
</comment>
<reference evidence="2 3" key="1">
    <citation type="submission" date="2024-01" db="EMBL/GenBank/DDBJ databases">
        <title>Genome assemblies of Stephania.</title>
        <authorList>
            <person name="Yang L."/>
        </authorList>
    </citation>
    <scope>NUCLEOTIDE SEQUENCE [LARGE SCALE GENOMIC DNA]</scope>
    <source>
        <strain evidence="2">QJT</strain>
        <tissue evidence="2">Leaf</tissue>
    </source>
</reference>
<dbReference type="InterPro" id="IPR039682">
    <property type="entry name" value="Sec8/EXOC4"/>
</dbReference>
<dbReference type="AlphaFoldDB" id="A0AAP0PQ31"/>
<keyword evidence="1" id="KW-0268">Exocytosis</keyword>